<dbReference type="AlphaFoldDB" id="A0A897N4U5"/>
<gene>
    <name evidence="1" type="ORF">HSR121_1754</name>
</gene>
<organism evidence="1 2">
    <name type="scientific">Halapricum desulfuricans</name>
    <dbReference type="NCBI Taxonomy" id="2841257"/>
    <lineage>
        <taxon>Archaea</taxon>
        <taxon>Methanobacteriati</taxon>
        <taxon>Methanobacteriota</taxon>
        <taxon>Stenosarchaea group</taxon>
        <taxon>Halobacteria</taxon>
        <taxon>Halobacteriales</taxon>
        <taxon>Haloarculaceae</taxon>
        <taxon>Halapricum</taxon>
    </lineage>
</organism>
<name>A0A897N4U5_9EURY</name>
<sequence>MTDDEYLQDMESGDILTTADGEKLTIDEIGYLRHGSVIPVEDDFSSIVSELSDRDIRKDD</sequence>
<reference evidence="1" key="1">
    <citation type="submission" date="2020-11" db="EMBL/GenBank/DDBJ databases">
        <title>Carbohydrate-dependent, anaerobic sulfur respiration: A novel catabolism in halophilic archaea.</title>
        <authorList>
            <person name="Sorokin D.Y."/>
            <person name="Messina E."/>
            <person name="Smedile F."/>
            <person name="La Cono V."/>
            <person name="Hallsworth J.E."/>
            <person name="Yakimov M.M."/>
        </authorList>
    </citation>
    <scope>NUCLEOTIDE SEQUENCE</scope>
    <source>
        <strain evidence="1">HSR12-1</strain>
    </source>
</reference>
<proteinExistence type="predicted"/>
<accession>A0A897N4U5</accession>
<evidence type="ECO:0000313" key="2">
    <source>
        <dbReference type="Proteomes" id="UP000663525"/>
    </source>
</evidence>
<protein>
    <submittedName>
        <fullName evidence="1">Uncharacterized protein</fullName>
    </submittedName>
</protein>
<evidence type="ECO:0000313" key="1">
    <source>
        <dbReference type="EMBL" id="QSG06089.1"/>
    </source>
</evidence>
<dbReference type="Proteomes" id="UP000663525">
    <property type="component" value="Chromosome"/>
</dbReference>
<dbReference type="EMBL" id="CP064787">
    <property type="protein sequence ID" value="QSG06089.1"/>
    <property type="molecule type" value="Genomic_DNA"/>
</dbReference>